<name>A0AB72X6N4_9RALS</name>
<dbReference type="AlphaFoldDB" id="A0AB72X6N4"/>
<gene>
    <name evidence="2" type="ORF">R16034_02566</name>
</gene>
<evidence type="ECO:0000313" key="3">
    <source>
        <dbReference type="Proteomes" id="UP001189225"/>
    </source>
</evidence>
<sequence>MAPWIFVAGRIKEGALSERSEFGSFPSPRHKSKEGVAISGAPFFCLLFFGKTKKSESVPAGNEREVDHQGKKQPQKKPYPCLRAANPTPLTNKTPAATSNPCGNRPS</sequence>
<evidence type="ECO:0000313" key="2">
    <source>
        <dbReference type="EMBL" id="CAJ0741299.1"/>
    </source>
</evidence>
<keyword evidence="3" id="KW-1185">Reference proteome</keyword>
<proteinExistence type="predicted"/>
<feature type="region of interest" description="Disordered" evidence="1">
    <location>
        <begin position="55"/>
        <end position="107"/>
    </location>
</feature>
<accession>A0AB72X6N4</accession>
<organism evidence="2 3">
    <name type="scientific">Ralstonia edaphi</name>
    <dbReference type="NCBI Taxonomy" id="3058599"/>
    <lineage>
        <taxon>Bacteria</taxon>
        <taxon>Pseudomonadati</taxon>
        <taxon>Pseudomonadota</taxon>
        <taxon>Betaproteobacteria</taxon>
        <taxon>Burkholderiales</taxon>
        <taxon>Burkholderiaceae</taxon>
        <taxon>Ralstonia</taxon>
    </lineage>
</organism>
<protein>
    <submittedName>
        <fullName evidence="2">Uncharacterized protein</fullName>
    </submittedName>
</protein>
<reference evidence="2 3" key="1">
    <citation type="submission" date="2023-07" db="EMBL/GenBank/DDBJ databases">
        <authorList>
            <person name="Peeters C."/>
        </authorList>
    </citation>
    <scope>NUCLEOTIDE SEQUENCE [LARGE SCALE GENOMIC DNA]</scope>
    <source>
        <strain evidence="2 3">R-16034</strain>
    </source>
</reference>
<comment type="caution">
    <text evidence="2">The sequence shown here is derived from an EMBL/GenBank/DDBJ whole genome shotgun (WGS) entry which is preliminary data.</text>
</comment>
<dbReference type="Proteomes" id="UP001189225">
    <property type="component" value="Unassembled WGS sequence"/>
</dbReference>
<feature type="compositionally biased region" description="Polar residues" evidence="1">
    <location>
        <begin position="88"/>
        <end position="107"/>
    </location>
</feature>
<evidence type="ECO:0000256" key="1">
    <source>
        <dbReference type="SAM" id="MobiDB-lite"/>
    </source>
</evidence>
<dbReference type="EMBL" id="CATWHI010000003">
    <property type="protein sequence ID" value="CAJ0741299.1"/>
    <property type="molecule type" value="Genomic_DNA"/>
</dbReference>